<name>A0A6J5PE43_9CAUD</name>
<gene>
    <name evidence="1" type="ORF">UFOVP858_26</name>
</gene>
<reference evidence="1" key="1">
    <citation type="submission" date="2020-04" db="EMBL/GenBank/DDBJ databases">
        <authorList>
            <person name="Chiriac C."/>
            <person name="Salcher M."/>
            <person name="Ghai R."/>
            <person name="Kavagutti S V."/>
        </authorList>
    </citation>
    <scope>NUCLEOTIDE SEQUENCE</scope>
</reference>
<evidence type="ECO:0000313" key="1">
    <source>
        <dbReference type="EMBL" id="CAB4167335.1"/>
    </source>
</evidence>
<accession>A0A6J5PE43</accession>
<protein>
    <submittedName>
        <fullName evidence="1">Uncharacterized protein</fullName>
    </submittedName>
</protein>
<organism evidence="1">
    <name type="scientific">uncultured Caudovirales phage</name>
    <dbReference type="NCBI Taxonomy" id="2100421"/>
    <lineage>
        <taxon>Viruses</taxon>
        <taxon>Duplodnaviria</taxon>
        <taxon>Heunggongvirae</taxon>
        <taxon>Uroviricota</taxon>
        <taxon>Caudoviricetes</taxon>
        <taxon>Peduoviridae</taxon>
        <taxon>Maltschvirus</taxon>
        <taxon>Maltschvirus maltsch</taxon>
    </lineage>
</organism>
<proteinExistence type="predicted"/>
<dbReference type="EMBL" id="LR796806">
    <property type="protein sequence ID" value="CAB4167335.1"/>
    <property type="molecule type" value="Genomic_DNA"/>
</dbReference>
<sequence>MNIDQIRENMRVLQDDILHLERSLHGMDPDSPEAESKDRILNVKWRLFSEQNVMLDRAECNAAREAAEARWHHHDAADTLDLY</sequence>